<keyword evidence="3" id="KW-1185">Reference proteome</keyword>
<dbReference type="RefSeq" id="WP_286343662.1">
    <property type="nucleotide sequence ID" value="NZ_AP027732.1"/>
</dbReference>
<evidence type="ECO:0000313" key="3">
    <source>
        <dbReference type="Proteomes" id="UP001321486"/>
    </source>
</evidence>
<dbReference type="Proteomes" id="UP001321486">
    <property type="component" value="Chromosome"/>
</dbReference>
<evidence type="ECO:0000313" key="2">
    <source>
        <dbReference type="EMBL" id="BDZ50711.1"/>
    </source>
</evidence>
<dbReference type="Pfam" id="PF13460">
    <property type="entry name" value="NAD_binding_10"/>
    <property type="match status" value="1"/>
</dbReference>
<name>A0ABM8GQY3_9MICO</name>
<dbReference type="PANTHER" id="PTHR15020">
    <property type="entry name" value="FLAVIN REDUCTASE-RELATED"/>
    <property type="match status" value="1"/>
</dbReference>
<dbReference type="Gene3D" id="3.40.50.720">
    <property type="entry name" value="NAD(P)-binding Rossmann-like Domain"/>
    <property type="match status" value="1"/>
</dbReference>
<dbReference type="SUPFAM" id="SSF51735">
    <property type="entry name" value="NAD(P)-binding Rossmann-fold domains"/>
    <property type="match status" value="1"/>
</dbReference>
<protein>
    <submittedName>
        <fullName evidence="2">NAD-dependent dehydratase</fullName>
    </submittedName>
</protein>
<proteinExistence type="predicted"/>
<accession>A0ABM8GQY3</accession>
<dbReference type="EMBL" id="AP027732">
    <property type="protein sequence ID" value="BDZ50711.1"/>
    <property type="molecule type" value="Genomic_DNA"/>
</dbReference>
<dbReference type="InterPro" id="IPR016040">
    <property type="entry name" value="NAD(P)-bd_dom"/>
</dbReference>
<organism evidence="2 3">
    <name type="scientific">Frondihabitans sucicola</name>
    <dbReference type="NCBI Taxonomy" id="1268041"/>
    <lineage>
        <taxon>Bacteria</taxon>
        <taxon>Bacillati</taxon>
        <taxon>Actinomycetota</taxon>
        <taxon>Actinomycetes</taxon>
        <taxon>Micrococcales</taxon>
        <taxon>Microbacteriaceae</taxon>
        <taxon>Frondihabitans</taxon>
    </lineage>
</organism>
<reference evidence="3" key="1">
    <citation type="journal article" date="2019" name="Int. J. Syst. Evol. Microbiol.">
        <title>The Global Catalogue of Microorganisms (GCM) 10K type strain sequencing project: providing services to taxonomists for standard genome sequencing and annotation.</title>
        <authorList>
            <consortium name="The Broad Institute Genomics Platform"/>
            <consortium name="The Broad Institute Genome Sequencing Center for Infectious Disease"/>
            <person name="Wu L."/>
            <person name="Ma J."/>
        </authorList>
    </citation>
    <scope>NUCLEOTIDE SEQUENCE [LARGE SCALE GENOMIC DNA]</scope>
    <source>
        <strain evidence="3">NBRC 108728</strain>
    </source>
</reference>
<feature type="domain" description="NAD(P)-binding" evidence="1">
    <location>
        <begin position="8"/>
        <end position="193"/>
    </location>
</feature>
<sequence>MARIAIVGGNGLTARHLISRLSGRGDEVVATIRDAAQSAAIVALGAKPVVLDLERSSVEDYAEAFRGSEAVVFAAGVGGSGGDVDVVDRQGSVKSVDAAKAAGVTRFVQISAIGSSGGTPPSLTGPFWEAYYAAKRAGDAYLRDSGLQWTILEPGALTEELATDGIELGVNVSSEPISRADVAATVAAVLDEPASSGFTWELVGGEASVVDAVRRAAGL</sequence>
<evidence type="ECO:0000259" key="1">
    <source>
        <dbReference type="Pfam" id="PF13460"/>
    </source>
</evidence>
<gene>
    <name evidence="2" type="ORF">GCM10025867_29520</name>
</gene>
<dbReference type="InterPro" id="IPR036291">
    <property type="entry name" value="NAD(P)-bd_dom_sf"/>
</dbReference>
<dbReference type="PANTHER" id="PTHR15020:SF50">
    <property type="entry name" value="UPF0659 PROTEIN YMR090W"/>
    <property type="match status" value="1"/>
</dbReference>